<keyword evidence="1" id="KW-1133">Transmembrane helix</keyword>
<reference evidence="2 3" key="1">
    <citation type="submission" date="2017-11" db="EMBL/GenBank/DDBJ databases">
        <title>Draft genome of Arthrobacter agilis strain UMCV2, a plant growth-promoting rhizobacterium and biocontrol capacity of phytopathogenic fungi.</title>
        <authorList>
            <person name="Martinez-Camara R."/>
            <person name="Santoyo G."/>
            <person name="Moreno-Hagelsieb G."/>
            <person name="Valencia-Cantero E."/>
        </authorList>
    </citation>
    <scope>NUCLEOTIDE SEQUENCE [LARGE SCALE GENOMIC DNA]</scope>
    <source>
        <strain evidence="2 3">UMCV2</strain>
    </source>
</reference>
<dbReference type="Proteomes" id="UP000239187">
    <property type="component" value="Chromosome"/>
</dbReference>
<keyword evidence="1" id="KW-0472">Membrane</keyword>
<protein>
    <submittedName>
        <fullName evidence="2">ABC transporter</fullName>
    </submittedName>
</protein>
<evidence type="ECO:0000313" key="2">
    <source>
        <dbReference type="EMBL" id="AUZ89391.1"/>
    </source>
</evidence>
<dbReference type="EMBL" id="CP024915">
    <property type="protein sequence ID" value="AUZ89391.1"/>
    <property type="molecule type" value="Genomic_DNA"/>
</dbReference>
<organism evidence="2 3">
    <name type="scientific">Arthrobacter agilis</name>
    <dbReference type="NCBI Taxonomy" id="37921"/>
    <lineage>
        <taxon>Bacteria</taxon>
        <taxon>Bacillati</taxon>
        <taxon>Actinomycetota</taxon>
        <taxon>Actinomycetes</taxon>
        <taxon>Micrococcales</taxon>
        <taxon>Micrococcaceae</taxon>
        <taxon>Arthrobacter</taxon>
    </lineage>
</organism>
<evidence type="ECO:0000313" key="3">
    <source>
        <dbReference type="Proteomes" id="UP000239187"/>
    </source>
</evidence>
<feature type="non-terminal residue" evidence="2">
    <location>
        <position position="45"/>
    </location>
</feature>
<dbReference type="AlphaFoldDB" id="A0A2L0UJF9"/>
<keyword evidence="1" id="KW-0812">Transmembrane</keyword>
<name>A0A2L0UJF9_9MICC</name>
<feature type="transmembrane region" description="Helical" evidence="1">
    <location>
        <begin position="25"/>
        <end position="44"/>
    </location>
</feature>
<gene>
    <name evidence="2" type="ORF">CVO76_11860</name>
</gene>
<proteinExistence type="predicted"/>
<accession>A0A2L0UJF9</accession>
<sequence length="45" mass="5295">MAMWFSDGWTVTKRNLTKLKRSPDMLIFAVLQPIMFVLLFSQIYG</sequence>
<evidence type="ECO:0000256" key="1">
    <source>
        <dbReference type="SAM" id="Phobius"/>
    </source>
</evidence>